<dbReference type="InterPro" id="IPR007421">
    <property type="entry name" value="Schlafen_AlbA_2_dom"/>
</dbReference>
<dbReference type="Gene3D" id="3.30.950.30">
    <property type="entry name" value="Schlafen, AAA domain"/>
    <property type="match status" value="1"/>
</dbReference>
<name>A0AAW5IU74_9BACT</name>
<evidence type="ECO:0000313" key="3">
    <source>
        <dbReference type="EMBL" id="MCP9599954.1"/>
    </source>
</evidence>
<dbReference type="InterPro" id="IPR038475">
    <property type="entry name" value="RecG_C_sf"/>
</dbReference>
<dbReference type="PANTHER" id="PTHR30595">
    <property type="entry name" value="GLPR-RELATED TRANSCRIPTIONAL REPRESSOR"/>
    <property type="match status" value="1"/>
</dbReference>
<dbReference type="Gene3D" id="3.30.565.60">
    <property type="match status" value="1"/>
</dbReference>
<organism evidence="3 4">
    <name type="scientific">Segatella copri</name>
    <dbReference type="NCBI Taxonomy" id="165179"/>
    <lineage>
        <taxon>Bacteria</taxon>
        <taxon>Pseudomonadati</taxon>
        <taxon>Bacteroidota</taxon>
        <taxon>Bacteroidia</taxon>
        <taxon>Bacteroidales</taxon>
        <taxon>Prevotellaceae</taxon>
        <taxon>Segatella</taxon>
    </lineage>
</organism>
<evidence type="ECO:0000259" key="2">
    <source>
        <dbReference type="Pfam" id="PF04326"/>
    </source>
</evidence>
<dbReference type="Pfam" id="PF04326">
    <property type="entry name" value="SLFN_AlbA_2"/>
    <property type="match status" value="1"/>
</dbReference>
<feature type="compositionally biased region" description="Polar residues" evidence="1">
    <location>
        <begin position="420"/>
        <end position="433"/>
    </location>
</feature>
<accession>A0AAW5IU74</accession>
<reference evidence="3" key="1">
    <citation type="submission" date="2022-07" db="EMBL/GenBank/DDBJ databases">
        <title>Prevotella copri.</title>
        <authorList>
            <person name="Yang C."/>
        </authorList>
    </citation>
    <scope>NUCLEOTIDE SEQUENCE</scope>
    <source>
        <strain evidence="3">HF1476</strain>
    </source>
</reference>
<gene>
    <name evidence="3" type="ORF">NNC55_08310</name>
</gene>
<proteinExistence type="predicted"/>
<dbReference type="Proteomes" id="UP001204486">
    <property type="component" value="Unassembled WGS sequence"/>
</dbReference>
<dbReference type="RefSeq" id="WP_254974046.1">
    <property type="nucleotide sequence ID" value="NZ_JANDWK010000017.1"/>
</dbReference>
<feature type="compositionally biased region" description="Polar residues" evidence="1">
    <location>
        <begin position="398"/>
        <end position="413"/>
    </location>
</feature>
<dbReference type="PANTHER" id="PTHR30595:SF6">
    <property type="entry name" value="SCHLAFEN ALBA-2 DOMAIN-CONTAINING PROTEIN"/>
    <property type="match status" value="1"/>
</dbReference>
<evidence type="ECO:0000256" key="1">
    <source>
        <dbReference type="SAM" id="MobiDB-lite"/>
    </source>
</evidence>
<dbReference type="AlphaFoldDB" id="A0AAW5IU74"/>
<dbReference type="EMBL" id="JANDWN010000019">
    <property type="protein sequence ID" value="MCP9599954.1"/>
    <property type="molecule type" value="Genomic_DNA"/>
</dbReference>
<feature type="domain" description="Schlafen AlbA-2" evidence="2">
    <location>
        <begin position="23"/>
        <end position="137"/>
    </location>
</feature>
<comment type="caution">
    <text evidence="3">The sequence shown here is derived from an EMBL/GenBank/DDBJ whole genome shotgun (WGS) entry which is preliminary data.</text>
</comment>
<protein>
    <submittedName>
        <fullName evidence="3">DNA binding domain-containing protein</fullName>
    </submittedName>
</protein>
<dbReference type="InterPro" id="IPR038461">
    <property type="entry name" value="Schlafen_AlbA_2_dom_sf"/>
</dbReference>
<sequence length="511" mass="57362">MEQALNDCMMTEDTFKDLCLCGETTKVQFKESFTSQKEIAKEMIAFANTKGGVILFGVEDKCGKLVGLSYDEIQVISRELGNAANEQVRPTIYIETEVVRMEEKHFLICSVEEGKNKPYKNLNGEIWVKQGADKRRITENSEILALFQDSGSYQPDAAGVNGTTFDDIDRYAIDEYLQKVYATTLDGFGGKAEQVLKNIHILNHHGVPTLAGYLFFGKHPEYNCPTCMVKAVSFFGNDLAGTQYRDSKEILGNMSQLYNKSMAFLKANLHNVQEEGASFNTLGKLEIAEEVLEEVVQNALVHRDLLRPAPIRLFVFDDRVEVISPGALAGGLTEEDIRNGKTYQRNPYMATFATNALYYKGIGSGIVRILAEYPDIRLENDVNGKEFKVTIPRTIQKSDSTTQKEQFEDISTTQKRENATQKSDSTTQKEQFEDISTTQKREIATQKNLDTTQKEVLEYFKGNPKATRVDAANALGNITEDGVKFIIAKLQKKGLLKRVGGRKHGEWQVLI</sequence>
<feature type="region of interest" description="Disordered" evidence="1">
    <location>
        <begin position="398"/>
        <end position="433"/>
    </location>
</feature>
<evidence type="ECO:0000313" key="4">
    <source>
        <dbReference type="Proteomes" id="UP001204486"/>
    </source>
</evidence>
<dbReference type="Pfam" id="PF13749">
    <property type="entry name" value="HATPase_c_4"/>
    <property type="match status" value="1"/>
</dbReference>